<dbReference type="FunFam" id="3.30.160.60:FF:000690">
    <property type="entry name" value="Zinc finger protein 354C"/>
    <property type="match status" value="1"/>
</dbReference>
<name>A0A1V6RC51_9EURO</name>
<evidence type="ECO:0000256" key="2">
    <source>
        <dbReference type="ARBA" id="ARBA00022737"/>
    </source>
</evidence>
<dbReference type="Pfam" id="PF00096">
    <property type="entry name" value="zf-C2H2"/>
    <property type="match status" value="4"/>
</dbReference>
<dbReference type="SUPFAM" id="SSF57667">
    <property type="entry name" value="beta-beta-alpha zinc fingers"/>
    <property type="match status" value="2"/>
</dbReference>
<comment type="similarity">
    <text evidence="5">Belongs to the pacC/RIM101 family.</text>
</comment>
<dbReference type="PROSITE" id="PS00028">
    <property type="entry name" value="ZINC_FINGER_C2H2_1"/>
    <property type="match status" value="4"/>
</dbReference>
<feature type="domain" description="C2H2-type" evidence="9">
    <location>
        <begin position="177"/>
        <end position="204"/>
    </location>
</feature>
<evidence type="ECO:0000256" key="8">
    <source>
        <dbReference type="SAM" id="MobiDB-lite"/>
    </source>
</evidence>
<feature type="domain" description="C2H2-type" evidence="9">
    <location>
        <begin position="119"/>
        <end position="146"/>
    </location>
</feature>
<dbReference type="SUPFAM" id="SSF52540">
    <property type="entry name" value="P-loop containing nucleoside triphosphate hydrolases"/>
    <property type="match status" value="1"/>
</dbReference>
<dbReference type="InterPro" id="IPR036236">
    <property type="entry name" value="Znf_C2H2_sf"/>
</dbReference>
<evidence type="ECO:0000256" key="6">
    <source>
        <dbReference type="ARBA" id="ARBA00039490"/>
    </source>
</evidence>
<evidence type="ECO:0000313" key="10">
    <source>
        <dbReference type="EMBL" id="OQD98893.1"/>
    </source>
</evidence>
<dbReference type="GO" id="GO:0043531">
    <property type="term" value="F:ADP binding"/>
    <property type="evidence" value="ECO:0007669"/>
    <property type="project" value="InterPro"/>
</dbReference>
<proteinExistence type="inferred from homology"/>
<keyword evidence="4" id="KW-0862">Zinc</keyword>
<dbReference type="FunFam" id="3.30.160.60:FF:000340">
    <property type="entry name" value="zinc finger protein 473 isoform X1"/>
    <property type="match status" value="1"/>
</dbReference>
<dbReference type="AlphaFoldDB" id="A0A1V6RC51"/>
<dbReference type="Proteomes" id="UP000191612">
    <property type="component" value="Unassembled WGS sequence"/>
</dbReference>
<feature type="region of interest" description="Disordered" evidence="8">
    <location>
        <begin position="39"/>
        <end position="64"/>
    </location>
</feature>
<dbReference type="GO" id="GO:0005634">
    <property type="term" value="C:nucleus"/>
    <property type="evidence" value="ECO:0007669"/>
    <property type="project" value="UniProtKB-ARBA"/>
</dbReference>
<protein>
    <recommendedName>
        <fullName evidence="6">pH-response transcription factor pacC/RIM101</fullName>
    </recommendedName>
</protein>
<dbReference type="InterPro" id="IPR013087">
    <property type="entry name" value="Znf_C2H2_type"/>
</dbReference>
<dbReference type="SMART" id="SM00355">
    <property type="entry name" value="ZnF_C2H2"/>
    <property type="match status" value="4"/>
</dbReference>
<dbReference type="PANTHER" id="PTHR14003:SF20">
    <property type="entry name" value="FINGER DOMAIN PROTEIN, PUTATIVE (AFU_ORTHOLOGUE AFUA_4G10380)-RELATED"/>
    <property type="match status" value="1"/>
</dbReference>
<evidence type="ECO:0000313" key="11">
    <source>
        <dbReference type="Proteomes" id="UP000191612"/>
    </source>
</evidence>
<dbReference type="GO" id="GO:0008270">
    <property type="term" value="F:zinc ion binding"/>
    <property type="evidence" value="ECO:0007669"/>
    <property type="project" value="UniProtKB-KW"/>
</dbReference>
<feature type="compositionally biased region" description="Polar residues" evidence="8">
    <location>
        <begin position="264"/>
        <end position="275"/>
    </location>
</feature>
<dbReference type="GO" id="GO:0000981">
    <property type="term" value="F:DNA-binding transcription factor activity, RNA polymerase II-specific"/>
    <property type="evidence" value="ECO:0007669"/>
    <property type="project" value="UniProtKB-ARBA"/>
</dbReference>
<evidence type="ECO:0000256" key="3">
    <source>
        <dbReference type="ARBA" id="ARBA00022771"/>
    </source>
</evidence>
<dbReference type="PROSITE" id="PS50157">
    <property type="entry name" value="ZINC_FINGER_C2H2_2"/>
    <property type="match status" value="4"/>
</dbReference>
<comment type="caution">
    <text evidence="10">The sequence shown here is derived from an EMBL/GenBank/DDBJ whole genome shotgun (WGS) entry which is preliminary data.</text>
</comment>
<feature type="region of interest" description="Disordered" evidence="8">
    <location>
        <begin position="87"/>
        <end position="107"/>
    </location>
</feature>
<dbReference type="Pfam" id="PF25000">
    <property type="entry name" value="DUF7779"/>
    <property type="match status" value="1"/>
</dbReference>
<dbReference type="Gene3D" id="3.30.160.60">
    <property type="entry name" value="Classic Zinc Finger"/>
    <property type="match status" value="4"/>
</dbReference>
<dbReference type="GO" id="GO:0000978">
    <property type="term" value="F:RNA polymerase II cis-regulatory region sequence-specific DNA binding"/>
    <property type="evidence" value="ECO:0007669"/>
    <property type="project" value="TreeGrafter"/>
</dbReference>
<feature type="region of interest" description="Disordered" evidence="8">
    <location>
        <begin position="223"/>
        <end position="399"/>
    </location>
</feature>
<feature type="compositionally biased region" description="Low complexity" evidence="8">
    <location>
        <begin position="375"/>
        <end position="386"/>
    </location>
</feature>
<evidence type="ECO:0000256" key="1">
    <source>
        <dbReference type="ARBA" id="ARBA00022723"/>
    </source>
</evidence>
<feature type="domain" description="C2H2-type" evidence="9">
    <location>
        <begin position="147"/>
        <end position="176"/>
    </location>
</feature>
<dbReference type="InterPro" id="IPR056681">
    <property type="entry name" value="DUF7779"/>
</dbReference>
<evidence type="ECO:0000256" key="5">
    <source>
        <dbReference type="ARBA" id="ARBA00038089"/>
    </source>
</evidence>
<dbReference type="GO" id="GO:0005667">
    <property type="term" value="C:transcription regulator complex"/>
    <property type="evidence" value="ECO:0007669"/>
    <property type="project" value="TreeGrafter"/>
</dbReference>
<feature type="domain" description="C2H2-type" evidence="9">
    <location>
        <begin position="205"/>
        <end position="234"/>
    </location>
</feature>
<dbReference type="STRING" id="60172.A0A1V6RC51"/>
<dbReference type="PANTHER" id="PTHR14003">
    <property type="entry name" value="TRANSCRIPTIONAL REPRESSOR PROTEIN YY"/>
    <property type="match status" value="1"/>
</dbReference>
<evidence type="ECO:0000259" key="9">
    <source>
        <dbReference type="PROSITE" id="PS50157"/>
    </source>
</evidence>
<keyword evidence="1" id="KW-0479">Metal-binding</keyword>
<evidence type="ECO:0000256" key="7">
    <source>
        <dbReference type="PROSITE-ProRule" id="PRU00042"/>
    </source>
</evidence>
<keyword evidence="2" id="KW-0677">Repeat</keyword>
<dbReference type="EMBL" id="MDYO01000008">
    <property type="protein sequence ID" value="OQD98893.1"/>
    <property type="molecule type" value="Genomic_DNA"/>
</dbReference>
<keyword evidence="11" id="KW-1185">Reference proteome</keyword>
<dbReference type="InterPro" id="IPR011990">
    <property type="entry name" value="TPR-like_helical_dom_sf"/>
</dbReference>
<dbReference type="SUPFAM" id="SSF48452">
    <property type="entry name" value="TPR-like"/>
    <property type="match status" value="1"/>
</dbReference>
<evidence type="ECO:0000256" key="4">
    <source>
        <dbReference type="ARBA" id="ARBA00022833"/>
    </source>
</evidence>
<dbReference type="Gene3D" id="3.40.50.300">
    <property type="entry name" value="P-loop containing nucleotide triphosphate hydrolases"/>
    <property type="match status" value="1"/>
</dbReference>
<keyword evidence="3 7" id="KW-0863">Zinc-finger</keyword>
<gene>
    <name evidence="10" type="ORF">PENSOL_c008G02438</name>
</gene>
<feature type="compositionally biased region" description="Low complexity" evidence="8">
    <location>
        <begin position="313"/>
        <end position="327"/>
    </location>
</feature>
<reference evidence="11" key="1">
    <citation type="journal article" date="2017" name="Nat. Microbiol.">
        <title>Global analysis of biosynthetic gene clusters reveals vast potential of secondary metabolite production in Penicillium species.</title>
        <authorList>
            <person name="Nielsen J.C."/>
            <person name="Grijseels S."/>
            <person name="Prigent S."/>
            <person name="Ji B."/>
            <person name="Dainat J."/>
            <person name="Nielsen K.F."/>
            <person name="Frisvad J.C."/>
            <person name="Workman M."/>
            <person name="Nielsen J."/>
        </authorList>
    </citation>
    <scope>NUCLEOTIDE SEQUENCE [LARGE SCALE GENOMIC DNA]</scope>
    <source>
        <strain evidence="11">IBT 29525</strain>
    </source>
</reference>
<dbReference type="Gene3D" id="1.25.40.10">
    <property type="entry name" value="Tetratricopeptide repeat domain"/>
    <property type="match status" value="1"/>
</dbReference>
<organism evidence="10 11">
    <name type="scientific">Penicillium solitum</name>
    <dbReference type="NCBI Taxonomy" id="60172"/>
    <lineage>
        <taxon>Eukaryota</taxon>
        <taxon>Fungi</taxon>
        <taxon>Dikarya</taxon>
        <taxon>Ascomycota</taxon>
        <taxon>Pezizomycotina</taxon>
        <taxon>Eurotiomycetes</taxon>
        <taxon>Eurotiomycetidae</taxon>
        <taxon>Eurotiales</taxon>
        <taxon>Aspergillaceae</taxon>
        <taxon>Penicillium</taxon>
    </lineage>
</organism>
<dbReference type="InterPro" id="IPR027417">
    <property type="entry name" value="P-loop_NTPase"/>
</dbReference>
<accession>A0A1V6RC51</accession>
<dbReference type="FunFam" id="3.30.160.60:FF:000125">
    <property type="entry name" value="Putative zinc finger protein 143"/>
    <property type="match status" value="1"/>
</dbReference>
<dbReference type="GO" id="GO:0000785">
    <property type="term" value="C:chromatin"/>
    <property type="evidence" value="ECO:0007669"/>
    <property type="project" value="TreeGrafter"/>
</dbReference>
<sequence length="1077" mass="119514">MDFTTILNRKNSAAAAAAAEAQLQQQYFQQSAQLHIGASPTMKSESGGPDNPVNAYPPHGPPPMQMDGGLADSFYYAQPTGSAPRNMAYAPAGYAGDPQMQQEPVPQGRAGIEPPPKTFHCSTCNKGFARRSDLARHERIHTGVRPHACEWPGCGKQFIQRSALTVHSRVHTGEKPHMCERCGKPFSDSSSLARHRRIHSGKRPYKCPYANCQKTFTRRTTLTRHQNHHTGTIEEAAAETEAQLRQNKDRGRSGEGMFSEHASIHSTPSPAQHPSMSPGGELPPLNMHRSAGDYYMGTGPIPPHVRGDFPQGSPRASPTATSPSLSSYGSAPHTRPSMTSHPYAPPQPLEPPANSDHRPNSVNGSPHMTSLGWASPSHGSMPSPGSANDFTYPEPTGPAYPTSMPPHMYFPNSTIRRPTSTEPENYEMKPRVDQLALTEWPPNKAAEGTSLSGVELVSPTPKSDIAKPLHLPCFLLNTHSANKDFCGRDDILKHLATELLPPKNTVTASSTALKQFVLCGLGGIGKMEIAREFARRHKDSFDAVFWVVADEIAKLDHHYQQISLALGLEDLSECKSQVVNDSVQPGEDSSEATWLLIFDNADDPMILTDYWPQGSGSILLTSRDPSSKDMFTRKPLGLDLGPLSQKDGLFLFNHLNTTSNELEVDTARQIVDALGGIPLAISQMAGIIRRQGLTLTEFFELYVDHKEHATLYETKFDTNSVTYDHSLSTVWAFAKFKPHTQQLLELISFLDPDIIGEDLLEASVELLFDGAPFKSHYIEARTELLRSSLVQRDKQKQQISVHRIVQDVILATVDVERKRSLFDQVVRILWADWPSAMPKPSKEPELPQPKSSGNRLYVGRWPACAAIYPHVLRMHQLWAAISDFSEATKLLFARLLTDAAWYQKERGRTKQFDGFFETARSICKSSTHPHRDSLLADIHFCLGAIAMDVSDFDTSRINKECSFNLVSKICKELGTADDRLYLAYAERGISRIQDKRYEEGEANLKEALRIRKDLQNYIPRSGEANLSWALLFQDKREECNTLLLDSLAGREKALGKNDREDVRTGLILYALGNLRAV</sequence>